<accession>A0A7C4D1Q1</accession>
<evidence type="ECO:0000256" key="1">
    <source>
        <dbReference type="ARBA" id="ARBA00023004"/>
    </source>
</evidence>
<feature type="domain" description="Ferrous iron transporter FeoA-like" evidence="2">
    <location>
        <begin position="4"/>
        <end position="77"/>
    </location>
</feature>
<dbReference type="Pfam" id="PF04023">
    <property type="entry name" value="FeoA"/>
    <property type="match status" value="1"/>
</dbReference>
<proteinExistence type="predicted"/>
<dbReference type="AlphaFoldDB" id="A0A7C4D1Q1"/>
<dbReference type="InterPro" id="IPR008988">
    <property type="entry name" value="Transcriptional_repressor_C"/>
</dbReference>
<name>A0A7C4D1Q1_9CREN</name>
<dbReference type="SMART" id="SM00899">
    <property type="entry name" value="FeoA"/>
    <property type="match status" value="1"/>
</dbReference>
<dbReference type="InterPro" id="IPR038157">
    <property type="entry name" value="FeoA_core_dom"/>
</dbReference>
<dbReference type="InterPro" id="IPR007167">
    <property type="entry name" value="Fe-transptr_FeoA-like"/>
</dbReference>
<sequence>MAIVSLDKVTPGSCVKVIDVNVDLHLKSRLISMGIYRGAIVKILGVFQGHVVISLDSGLGRRIALSYGIARKILVSNDSTDLS</sequence>
<dbReference type="GO" id="GO:0046914">
    <property type="term" value="F:transition metal ion binding"/>
    <property type="evidence" value="ECO:0007669"/>
    <property type="project" value="InterPro"/>
</dbReference>
<dbReference type="EMBL" id="DTCA01000087">
    <property type="protein sequence ID" value="HGM07318.1"/>
    <property type="molecule type" value="Genomic_DNA"/>
</dbReference>
<comment type="caution">
    <text evidence="3">The sequence shown here is derived from an EMBL/GenBank/DDBJ whole genome shotgun (WGS) entry which is preliminary data.</text>
</comment>
<protein>
    <submittedName>
        <fullName evidence="3">Ferrous iron transport protein A</fullName>
    </submittedName>
</protein>
<dbReference type="Gene3D" id="2.30.30.90">
    <property type="match status" value="1"/>
</dbReference>
<organism evidence="3">
    <name type="scientific">Ignisphaera aggregans</name>
    <dbReference type="NCBI Taxonomy" id="334771"/>
    <lineage>
        <taxon>Archaea</taxon>
        <taxon>Thermoproteota</taxon>
        <taxon>Thermoprotei</taxon>
        <taxon>Desulfurococcales</taxon>
        <taxon>Desulfurococcaceae</taxon>
        <taxon>Ignisphaera</taxon>
    </lineage>
</organism>
<evidence type="ECO:0000313" key="3">
    <source>
        <dbReference type="EMBL" id="HGM07318.1"/>
    </source>
</evidence>
<keyword evidence="1" id="KW-0408">Iron</keyword>
<evidence type="ECO:0000259" key="2">
    <source>
        <dbReference type="SMART" id="SM00899"/>
    </source>
</evidence>
<gene>
    <name evidence="3" type="ORF">ENU31_02780</name>
</gene>
<dbReference type="SUPFAM" id="SSF50037">
    <property type="entry name" value="C-terminal domain of transcriptional repressors"/>
    <property type="match status" value="1"/>
</dbReference>
<reference evidence="3" key="1">
    <citation type="journal article" date="2020" name="mSystems">
        <title>Genome- and Community-Level Interaction Insights into Carbon Utilization and Element Cycling Functions of Hydrothermarchaeota in Hydrothermal Sediment.</title>
        <authorList>
            <person name="Zhou Z."/>
            <person name="Liu Y."/>
            <person name="Xu W."/>
            <person name="Pan J."/>
            <person name="Luo Z.H."/>
            <person name="Li M."/>
        </authorList>
    </citation>
    <scope>NUCLEOTIDE SEQUENCE [LARGE SCALE GENOMIC DNA]</scope>
    <source>
        <strain evidence="3">SpSt-658</strain>
    </source>
</reference>